<dbReference type="EMBL" id="GBXM01018269">
    <property type="protein sequence ID" value="JAH90308.1"/>
    <property type="molecule type" value="Transcribed_RNA"/>
</dbReference>
<dbReference type="AlphaFoldDB" id="A0A0E9WLH2"/>
<evidence type="ECO:0000256" key="1">
    <source>
        <dbReference type="SAM" id="MobiDB-lite"/>
    </source>
</evidence>
<proteinExistence type="predicted"/>
<evidence type="ECO:0000313" key="2">
    <source>
        <dbReference type="EMBL" id="JAH90308.1"/>
    </source>
</evidence>
<name>A0A0E9WLH2_ANGAN</name>
<reference evidence="2" key="2">
    <citation type="journal article" date="2015" name="Fish Shellfish Immunol.">
        <title>Early steps in the European eel (Anguilla anguilla)-Vibrio vulnificus interaction in the gills: Role of the RtxA13 toxin.</title>
        <authorList>
            <person name="Callol A."/>
            <person name="Pajuelo D."/>
            <person name="Ebbesson L."/>
            <person name="Teles M."/>
            <person name="MacKenzie S."/>
            <person name="Amaro C."/>
        </authorList>
    </citation>
    <scope>NUCLEOTIDE SEQUENCE</scope>
</reference>
<dbReference type="PANTHER" id="PTHR28348:SF1">
    <property type="entry name" value="UPF0193 PROTEIN EVG1"/>
    <property type="match status" value="1"/>
</dbReference>
<reference evidence="2" key="1">
    <citation type="submission" date="2014-11" db="EMBL/GenBank/DDBJ databases">
        <authorList>
            <person name="Amaro Gonzalez C."/>
        </authorList>
    </citation>
    <scope>NUCLEOTIDE SEQUENCE</scope>
</reference>
<dbReference type="InterPro" id="IPR007914">
    <property type="entry name" value="UPF0193"/>
</dbReference>
<dbReference type="Pfam" id="PF05250">
    <property type="entry name" value="UPF0193"/>
    <property type="match status" value="1"/>
</dbReference>
<dbReference type="PANTHER" id="PTHR28348">
    <property type="entry name" value="UPF0193 PROTEIN EVG1"/>
    <property type="match status" value="1"/>
</dbReference>
<sequence>MGEPESGDRFQEVVDEIKDRMNFLEEMSALGKRKQYQNIIETEISQKIRELELIDKACSADLGSETDSEAGRDTPQNSTGSPFSGC</sequence>
<accession>A0A0E9WLH2</accession>
<feature type="region of interest" description="Disordered" evidence="1">
    <location>
        <begin position="62"/>
        <end position="86"/>
    </location>
</feature>
<feature type="compositionally biased region" description="Polar residues" evidence="1">
    <location>
        <begin position="74"/>
        <end position="86"/>
    </location>
</feature>
<protein>
    <submittedName>
        <fullName evidence="2">Uncharacterized protein</fullName>
    </submittedName>
</protein>
<organism evidence="2">
    <name type="scientific">Anguilla anguilla</name>
    <name type="common">European freshwater eel</name>
    <name type="synonym">Muraena anguilla</name>
    <dbReference type="NCBI Taxonomy" id="7936"/>
    <lineage>
        <taxon>Eukaryota</taxon>
        <taxon>Metazoa</taxon>
        <taxon>Chordata</taxon>
        <taxon>Craniata</taxon>
        <taxon>Vertebrata</taxon>
        <taxon>Euteleostomi</taxon>
        <taxon>Actinopterygii</taxon>
        <taxon>Neopterygii</taxon>
        <taxon>Teleostei</taxon>
        <taxon>Anguilliformes</taxon>
        <taxon>Anguillidae</taxon>
        <taxon>Anguilla</taxon>
    </lineage>
</organism>